<dbReference type="PANTHER" id="PTHR48081">
    <property type="entry name" value="AB HYDROLASE SUPERFAMILY PROTEIN C4A8.06C"/>
    <property type="match status" value="1"/>
</dbReference>
<proteinExistence type="inferred from homology"/>
<evidence type="ECO:0000256" key="4">
    <source>
        <dbReference type="SAM" id="Phobius"/>
    </source>
</evidence>
<feature type="domain" description="Alpha/beta hydrolase fold-3" evidence="5">
    <location>
        <begin position="130"/>
        <end position="344"/>
    </location>
</feature>
<accession>A0ABR1U1B7</accession>
<evidence type="ECO:0000256" key="1">
    <source>
        <dbReference type="ARBA" id="ARBA00010515"/>
    </source>
</evidence>
<keyword evidence="4" id="KW-0812">Transmembrane</keyword>
<dbReference type="Pfam" id="PF07859">
    <property type="entry name" value="Abhydrolase_3"/>
    <property type="match status" value="1"/>
</dbReference>
<dbReference type="GO" id="GO:0016787">
    <property type="term" value="F:hydrolase activity"/>
    <property type="evidence" value="ECO:0007669"/>
    <property type="project" value="UniProtKB-KW"/>
</dbReference>
<dbReference type="InterPro" id="IPR013094">
    <property type="entry name" value="AB_hydrolase_3"/>
</dbReference>
<dbReference type="PANTHER" id="PTHR48081:SF8">
    <property type="entry name" value="ALPHA_BETA HYDROLASE FOLD-3 DOMAIN-CONTAINING PROTEIN-RELATED"/>
    <property type="match status" value="1"/>
</dbReference>
<keyword evidence="4" id="KW-0472">Membrane</keyword>
<dbReference type="Gene3D" id="3.40.50.1820">
    <property type="entry name" value="alpha/beta hydrolase"/>
    <property type="match status" value="1"/>
</dbReference>
<evidence type="ECO:0000256" key="3">
    <source>
        <dbReference type="PROSITE-ProRule" id="PRU10038"/>
    </source>
</evidence>
<dbReference type="InterPro" id="IPR029058">
    <property type="entry name" value="AB_hydrolase_fold"/>
</dbReference>
<reference evidence="6 7" key="1">
    <citation type="submission" date="2023-01" db="EMBL/GenBank/DDBJ databases">
        <title>Analysis of 21 Apiospora genomes using comparative genomics revels a genus with tremendous synthesis potential of carbohydrate active enzymes and secondary metabolites.</title>
        <authorList>
            <person name="Sorensen T."/>
        </authorList>
    </citation>
    <scope>NUCLEOTIDE SEQUENCE [LARGE SCALE GENOMIC DNA]</scope>
    <source>
        <strain evidence="6 7">CBS 83171</strain>
    </source>
</reference>
<dbReference type="PROSITE" id="PS01174">
    <property type="entry name" value="LIPASE_GDXG_SER"/>
    <property type="match status" value="1"/>
</dbReference>
<organism evidence="6 7">
    <name type="scientific">Apiospora saccharicola</name>
    <dbReference type="NCBI Taxonomy" id="335842"/>
    <lineage>
        <taxon>Eukaryota</taxon>
        <taxon>Fungi</taxon>
        <taxon>Dikarya</taxon>
        <taxon>Ascomycota</taxon>
        <taxon>Pezizomycotina</taxon>
        <taxon>Sordariomycetes</taxon>
        <taxon>Xylariomycetidae</taxon>
        <taxon>Amphisphaeriales</taxon>
        <taxon>Apiosporaceae</taxon>
        <taxon>Apiospora</taxon>
    </lineage>
</organism>
<dbReference type="InterPro" id="IPR050300">
    <property type="entry name" value="GDXG_lipolytic_enzyme"/>
</dbReference>
<feature type="transmembrane region" description="Helical" evidence="4">
    <location>
        <begin position="12"/>
        <end position="33"/>
    </location>
</feature>
<sequence>MAIVTSAPGKYLWGTWAVVFNLAKLPFLPFYYLPRVTRPHPEWTLVQCVMNHFMNAFIYHTAVVQAVQPLDLNPGKLGDRLAAIPPLDDAISTKIPSSNPNIVPQPTGGIWFPSPAPKGGVNTASERPIVLHFHPGGYVMGDVRMDGAFAARLLTEKIGSHAFWPLYRLASNPNGQFPAALQDALAAYHYLLHDLSLPASQIVLSGDSAGAHIVVCMLRYLSEHGEAVGLPSPKGALLFSPAINFLDAARNPRSVVTGNRNYRNDYMDPTFVAWGARCFVTDEPAAAPYLNGLESAFRSPCPVWVYCGGCEIFSDDATEFVRMMKEVPGNDVTYRVERLANHDLFFAGNLLGRKKEAEKLADDAGEWVAGLFRK</sequence>
<protein>
    <submittedName>
        <fullName evidence="6">Alpha/beta hydrolase fold-3 domain-containing protein</fullName>
    </submittedName>
</protein>
<evidence type="ECO:0000313" key="6">
    <source>
        <dbReference type="EMBL" id="KAK8052690.1"/>
    </source>
</evidence>
<gene>
    <name evidence="6" type="ORF">PG996_011991</name>
</gene>
<dbReference type="SUPFAM" id="SSF53474">
    <property type="entry name" value="alpha/beta-Hydrolases"/>
    <property type="match status" value="1"/>
</dbReference>
<keyword evidence="7" id="KW-1185">Reference proteome</keyword>
<dbReference type="Proteomes" id="UP001446871">
    <property type="component" value="Unassembled WGS sequence"/>
</dbReference>
<evidence type="ECO:0000256" key="2">
    <source>
        <dbReference type="ARBA" id="ARBA00022801"/>
    </source>
</evidence>
<evidence type="ECO:0000259" key="5">
    <source>
        <dbReference type="Pfam" id="PF07859"/>
    </source>
</evidence>
<comment type="similarity">
    <text evidence="1">Belongs to the 'GDXG' lipolytic enzyme family.</text>
</comment>
<feature type="active site" evidence="3">
    <location>
        <position position="208"/>
    </location>
</feature>
<name>A0ABR1U1B7_9PEZI</name>
<comment type="caution">
    <text evidence="6">The sequence shown here is derived from an EMBL/GenBank/DDBJ whole genome shotgun (WGS) entry which is preliminary data.</text>
</comment>
<dbReference type="InterPro" id="IPR033140">
    <property type="entry name" value="Lipase_GDXG_put_SER_AS"/>
</dbReference>
<keyword evidence="4" id="KW-1133">Transmembrane helix</keyword>
<evidence type="ECO:0000313" key="7">
    <source>
        <dbReference type="Proteomes" id="UP001446871"/>
    </source>
</evidence>
<dbReference type="EMBL" id="JAQQWM010000008">
    <property type="protein sequence ID" value="KAK8052690.1"/>
    <property type="molecule type" value="Genomic_DNA"/>
</dbReference>
<keyword evidence="2 6" id="KW-0378">Hydrolase</keyword>